<keyword evidence="2" id="KW-1185">Reference proteome</keyword>
<dbReference type="RefSeq" id="WP_282907749.1">
    <property type="nucleotide sequence ID" value="NZ_JAGRPV010000001.1"/>
</dbReference>
<name>A0ABT6TD55_9BACL</name>
<evidence type="ECO:0000313" key="2">
    <source>
        <dbReference type="Proteomes" id="UP001161691"/>
    </source>
</evidence>
<reference evidence="1" key="1">
    <citation type="submission" date="2023-04" db="EMBL/GenBank/DDBJ databases">
        <title>Comparative genomic analysis of Cohnella hashimotonis sp. nov., isolated from the International Space Station.</title>
        <authorList>
            <person name="Venkateswaran K."/>
            <person name="Simpson A."/>
        </authorList>
    </citation>
    <scope>NUCLEOTIDE SEQUENCE</scope>
    <source>
        <strain evidence="1">F6_2S_P_1</strain>
    </source>
</reference>
<dbReference type="EMBL" id="JAGRPV010000001">
    <property type="protein sequence ID" value="MDI4644763.1"/>
    <property type="molecule type" value="Genomic_DNA"/>
</dbReference>
<proteinExistence type="predicted"/>
<comment type="caution">
    <text evidence="1">The sequence shown here is derived from an EMBL/GenBank/DDBJ whole genome shotgun (WGS) entry which is preliminary data.</text>
</comment>
<accession>A0ABT6TD55</accession>
<evidence type="ECO:0008006" key="3">
    <source>
        <dbReference type="Google" id="ProtNLM"/>
    </source>
</evidence>
<sequence length="59" mass="6403">MIAWSRMLRSLTVGMIVAALAIGLLPFLFADLIGDLNGFADLDSSPFYALINKFIRGGK</sequence>
<protein>
    <recommendedName>
        <fullName evidence="3">ABC transporter permease</fullName>
    </recommendedName>
</protein>
<organism evidence="1 2">
    <name type="scientific">Cohnella hashimotonis</name>
    <dbReference type="NCBI Taxonomy" id="2826895"/>
    <lineage>
        <taxon>Bacteria</taxon>
        <taxon>Bacillati</taxon>
        <taxon>Bacillota</taxon>
        <taxon>Bacilli</taxon>
        <taxon>Bacillales</taxon>
        <taxon>Paenibacillaceae</taxon>
        <taxon>Cohnella</taxon>
    </lineage>
</organism>
<evidence type="ECO:0000313" key="1">
    <source>
        <dbReference type="EMBL" id="MDI4644763.1"/>
    </source>
</evidence>
<dbReference type="Proteomes" id="UP001161691">
    <property type="component" value="Unassembled WGS sequence"/>
</dbReference>
<gene>
    <name evidence="1" type="ORF">KB449_07290</name>
</gene>